<proteinExistence type="predicted"/>
<dbReference type="InterPro" id="IPR016155">
    <property type="entry name" value="Mopterin_synth/thiamin_S_b"/>
</dbReference>
<dbReference type="Proteomes" id="UP000257323">
    <property type="component" value="Unassembled WGS sequence"/>
</dbReference>
<comment type="caution">
    <text evidence="1">The sequence shown here is derived from an EMBL/GenBank/DDBJ whole genome shotgun (WGS) entry which is preliminary data.</text>
</comment>
<reference evidence="1 2" key="1">
    <citation type="submission" date="2018-08" db="EMBL/GenBank/DDBJ databases">
        <title>Genome analysis of the thermophilic bacterium of the candidate phylum Aminicenantes from deep subsurface aquifer revealed its physiology and ecological role.</title>
        <authorList>
            <person name="Kadnikov V.V."/>
            <person name="Mardanov A.V."/>
            <person name="Beletsky A.V."/>
            <person name="Karnachuk O.V."/>
            <person name="Ravin N.V."/>
        </authorList>
    </citation>
    <scope>NUCLEOTIDE SEQUENCE [LARGE SCALE GENOMIC DNA]</scope>
    <source>
        <strain evidence="1">BY38</strain>
    </source>
</reference>
<protein>
    <recommendedName>
        <fullName evidence="3">Molybdenum cofactor biosynthesis protein MoaD</fullName>
    </recommendedName>
</protein>
<dbReference type="Pfam" id="PF02597">
    <property type="entry name" value="ThiS"/>
    <property type="match status" value="1"/>
</dbReference>
<organism evidence="1 2">
    <name type="scientific">Candidatus Saccharicenans subterraneus</name>
    <dbReference type="NCBI Taxonomy" id="2508984"/>
    <lineage>
        <taxon>Bacteria</taxon>
        <taxon>Candidatus Aminicenantota</taxon>
        <taxon>Candidatus Aminicenantia</taxon>
        <taxon>Candidatus Aminicenantales</taxon>
        <taxon>Candidatus Saccharicenantaceae</taxon>
        <taxon>Candidatus Saccharicenans</taxon>
    </lineage>
</organism>
<dbReference type="Gene3D" id="3.10.20.30">
    <property type="match status" value="1"/>
</dbReference>
<evidence type="ECO:0000313" key="2">
    <source>
        <dbReference type="Proteomes" id="UP000257323"/>
    </source>
</evidence>
<dbReference type="AlphaFoldDB" id="A0A3E2BKA9"/>
<dbReference type="InterPro" id="IPR010038">
    <property type="entry name" value="MoaD_arc-typ"/>
</dbReference>
<dbReference type="InterPro" id="IPR012675">
    <property type="entry name" value="Beta-grasp_dom_sf"/>
</dbReference>
<gene>
    <name evidence="1" type="ORF">OP8BY_0635</name>
</gene>
<dbReference type="CDD" id="cd17040">
    <property type="entry name" value="Ubl_MoaD_like"/>
    <property type="match status" value="1"/>
</dbReference>
<dbReference type="SUPFAM" id="SSF54285">
    <property type="entry name" value="MoaD/ThiS"/>
    <property type="match status" value="1"/>
</dbReference>
<accession>A0A3E2BKA9</accession>
<name>A0A3E2BKA9_9BACT</name>
<dbReference type="InterPro" id="IPR003749">
    <property type="entry name" value="ThiS/MoaD-like"/>
</dbReference>
<sequence>MLRGFNGGSIADKIWVNQVHLGHIEEREKKMEGEKIRVRVKFFAYYREVFGAREKELVVGRGATLAEVLGRIVETPQQEKEIFSEGQLKPQVVIMINGSVVPAEALPSRQLEDHSVVAIFPMMGGG</sequence>
<dbReference type="NCBIfam" id="TIGR01687">
    <property type="entry name" value="moaD_arch"/>
    <property type="match status" value="1"/>
</dbReference>
<evidence type="ECO:0008006" key="3">
    <source>
        <dbReference type="Google" id="ProtNLM"/>
    </source>
</evidence>
<dbReference type="EMBL" id="QUAH01000012">
    <property type="protein sequence ID" value="RFT15171.1"/>
    <property type="molecule type" value="Genomic_DNA"/>
</dbReference>
<evidence type="ECO:0000313" key="1">
    <source>
        <dbReference type="EMBL" id="RFT15171.1"/>
    </source>
</evidence>